<evidence type="ECO:0000256" key="1">
    <source>
        <dbReference type="ARBA" id="ARBA00022679"/>
    </source>
</evidence>
<dbReference type="GO" id="GO:0016094">
    <property type="term" value="P:polyprenol biosynthetic process"/>
    <property type="evidence" value="ECO:0007669"/>
    <property type="project" value="TreeGrafter"/>
</dbReference>
<comment type="similarity">
    <text evidence="3">Belongs to the UPP synthase family.</text>
</comment>
<dbReference type="CDD" id="cd00475">
    <property type="entry name" value="Cis_IPPS"/>
    <property type="match status" value="1"/>
</dbReference>
<dbReference type="GO" id="GO:0005783">
    <property type="term" value="C:endoplasmic reticulum"/>
    <property type="evidence" value="ECO:0007669"/>
    <property type="project" value="TreeGrafter"/>
</dbReference>
<reference evidence="4 5" key="1">
    <citation type="journal article" date="2023" name="Elife">
        <title>Identification of key yeast species and microbe-microbe interactions impacting larval growth of Drosophila in the wild.</title>
        <authorList>
            <person name="Mure A."/>
            <person name="Sugiura Y."/>
            <person name="Maeda R."/>
            <person name="Honda K."/>
            <person name="Sakurai N."/>
            <person name="Takahashi Y."/>
            <person name="Watada M."/>
            <person name="Katoh T."/>
            <person name="Gotoh A."/>
            <person name="Gotoh Y."/>
            <person name="Taniguchi I."/>
            <person name="Nakamura K."/>
            <person name="Hayashi T."/>
            <person name="Katayama T."/>
            <person name="Uemura T."/>
            <person name="Hattori Y."/>
        </authorList>
    </citation>
    <scope>NUCLEOTIDE SEQUENCE [LARGE SCALE GENOMIC DNA]</scope>
    <source>
        <strain evidence="4 5">SC-9</strain>
    </source>
</reference>
<dbReference type="PROSITE" id="PS01066">
    <property type="entry name" value="UPP_SYNTHASE"/>
    <property type="match status" value="1"/>
</dbReference>
<dbReference type="InterPro" id="IPR018520">
    <property type="entry name" value="UPP_synth-like_CS"/>
</dbReference>
<keyword evidence="1 3" id="KW-0808">Transferase</keyword>
<accession>A0AAV5QTN5</accession>
<dbReference type="PANTHER" id="PTHR10291:SF2">
    <property type="entry name" value="DEHYDRODOLICHYL DIPHOSPHATE SYNTHASE COMPLEX SUBUNIT SRT1"/>
    <property type="match status" value="1"/>
</dbReference>
<dbReference type="GO" id="GO:0005811">
    <property type="term" value="C:lipid droplet"/>
    <property type="evidence" value="ECO:0007669"/>
    <property type="project" value="TreeGrafter"/>
</dbReference>
<dbReference type="GO" id="GO:0045547">
    <property type="term" value="F:ditrans,polycis-polyprenyl diphosphate synthase [(2E,6E)-farnesyl diphosphate specific] activity"/>
    <property type="evidence" value="ECO:0007669"/>
    <property type="project" value="TreeGrafter"/>
</dbReference>
<evidence type="ECO:0000256" key="3">
    <source>
        <dbReference type="RuleBase" id="RU363018"/>
    </source>
</evidence>
<dbReference type="Pfam" id="PF01255">
    <property type="entry name" value="Prenyltransf"/>
    <property type="match status" value="1"/>
</dbReference>
<gene>
    <name evidence="4" type="ORF">DASC09_056220</name>
</gene>
<dbReference type="RefSeq" id="XP_064855279.1">
    <property type="nucleotide sequence ID" value="XM_064999207.1"/>
</dbReference>
<keyword evidence="2" id="KW-0460">Magnesium</keyword>
<name>A0AAV5QTN5_9ASCO</name>
<dbReference type="HAMAP" id="MF_01139">
    <property type="entry name" value="ISPT"/>
    <property type="match status" value="1"/>
</dbReference>
<organism evidence="4 5">
    <name type="scientific">Saccharomycopsis crataegensis</name>
    <dbReference type="NCBI Taxonomy" id="43959"/>
    <lineage>
        <taxon>Eukaryota</taxon>
        <taxon>Fungi</taxon>
        <taxon>Dikarya</taxon>
        <taxon>Ascomycota</taxon>
        <taxon>Saccharomycotina</taxon>
        <taxon>Saccharomycetes</taxon>
        <taxon>Saccharomycopsidaceae</taxon>
        <taxon>Saccharomycopsis</taxon>
    </lineage>
</organism>
<dbReference type="SUPFAM" id="SSF64005">
    <property type="entry name" value="Undecaprenyl diphosphate synthase"/>
    <property type="match status" value="1"/>
</dbReference>
<dbReference type="Proteomes" id="UP001360560">
    <property type="component" value="Unassembled WGS sequence"/>
</dbReference>
<dbReference type="EC" id="2.5.1.-" evidence="3"/>
<dbReference type="Gene3D" id="3.40.1180.10">
    <property type="entry name" value="Decaprenyl diphosphate synthase-like"/>
    <property type="match status" value="1"/>
</dbReference>
<proteinExistence type="inferred from homology"/>
<dbReference type="InterPro" id="IPR036424">
    <property type="entry name" value="UPP_synth-like_sf"/>
</dbReference>
<dbReference type="NCBIfam" id="TIGR00055">
    <property type="entry name" value="uppS"/>
    <property type="match status" value="1"/>
</dbReference>
<dbReference type="GO" id="GO:0016020">
    <property type="term" value="C:membrane"/>
    <property type="evidence" value="ECO:0007669"/>
    <property type="project" value="TreeGrafter"/>
</dbReference>
<comment type="caution">
    <text evidence="4">The sequence shown here is derived from an EMBL/GenBank/DDBJ whole genome shotgun (WGS) entry which is preliminary data.</text>
</comment>
<dbReference type="GeneID" id="90076272"/>
<dbReference type="AlphaFoldDB" id="A0AAV5QTN5"/>
<dbReference type="InterPro" id="IPR001441">
    <property type="entry name" value="UPP_synth-like"/>
</dbReference>
<evidence type="ECO:0000256" key="2">
    <source>
        <dbReference type="ARBA" id="ARBA00022842"/>
    </source>
</evidence>
<dbReference type="GO" id="GO:1904423">
    <property type="term" value="C:dehydrodolichyl diphosphate synthase complex"/>
    <property type="evidence" value="ECO:0007669"/>
    <property type="project" value="TreeGrafter"/>
</dbReference>
<dbReference type="FunFam" id="3.40.1180.10:FF:000005">
    <property type="entry name" value="Alkyl transferase"/>
    <property type="match status" value="1"/>
</dbReference>
<keyword evidence="5" id="KW-1185">Reference proteome</keyword>
<sequence length="314" mass="35680">MFSYFGHLFLTTLYAYFGLTCRFIRNAPGIRHCIDLVNSILLAALRTGPLPKHVAFIMDGNRRFAKHKKIPVEGGHSVGAARLVKILTACYNLKIKEVSVYAFSIENFNRSEEEVKNLFNLLRDRLTTVTSDDNQSALDMGQIKIRVIGNKSMIPEDILKDLEEIEEKKKHYTGGILNICAPYTSRDEICYSLQQITSDASDGNIENVAVIDSDYVRDRFYYGPDSAHVDLLVRTSGVTRLSDYLLWQCNENSTIHFTGTLWPDFTSIELLRILVDWSFNRFLNLDDPESSQIFKSVPLDTLQKPPPLATVTKN</sequence>
<dbReference type="PANTHER" id="PTHR10291">
    <property type="entry name" value="DEHYDRODOLICHYL DIPHOSPHATE SYNTHASE FAMILY MEMBER"/>
    <property type="match status" value="1"/>
</dbReference>
<evidence type="ECO:0000313" key="4">
    <source>
        <dbReference type="EMBL" id="GMM38283.1"/>
    </source>
</evidence>
<protein>
    <recommendedName>
        <fullName evidence="3">Alkyl transferase</fullName>
        <ecNumber evidence="3">2.5.1.-</ecNumber>
    </recommendedName>
</protein>
<dbReference type="EMBL" id="BTFZ01000019">
    <property type="protein sequence ID" value="GMM38283.1"/>
    <property type="molecule type" value="Genomic_DNA"/>
</dbReference>
<evidence type="ECO:0000313" key="5">
    <source>
        <dbReference type="Proteomes" id="UP001360560"/>
    </source>
</evidence>